<feature type="binding site" evidence="5">
    <location>
        <position position="320"/>
    </location>
    <ligand>
        <name>Fe cation</name>
        <dbReference type="ChEBI" id="CHEBI:24875"/>
    </ligand>
</feature>
<dbReference type="CDD" id="cd07250">
    <property type="entry name" value="HPPD_C_like"/>
    <property type="match status" value="1"/>
</dbReference>
<dbReference type="RefSeq" id="WP_037269979.1">
    <property type="nucleotide sequence ID" value="NZ_QHKI01000038.1"/>
</dbReference>
<keyword evidence="4 5" id="KW-0408">Iron</keyword>
<feature type="binding site" evidence="5">
    <location>
        <position position="161"/>
    </location>
    <ligand>
        <name>Fe cation</name>
        <dbReference type="ChEBI" id="CHEBI:24875"/>
    </ligand>
</feature>
<dbReference type="InterPro" id="IPR004360">
    <property type="entry name" value="Glyas_Fos-R_dOase_dom"/>
</dbReference>
<accession>A0A428Z0X1</accession>
<evidence type="ECO:0000313" key="8">
    <source>
        <dbReference type="Proteomes" id="UP000287547"/>
    </source>
</evidence>
<dbReference type="GO" id="GO:0003868">
    <property type="term" value="F:4-hydroxyphenylpyruvate dioxygenase activity"/>
    <property type="evidence" value="ECO:0007669"/>
    <property type="project" value="InterPro"/>
</dbReference>
<evidence type="ECO:0000313" key="7">
    <source>
        <dbReference type="EMBL" id="RSM78016.1"/>
    </source>
</evidence>
<feature type="binding site" evidence="5">
    <location>
        <position position="241"/>
    </location>
    <ligand>
        <name>Fe cation</name>
        <dbReference type="ChEBI" id="CHEBI:24875"/>
    </ligand>
</feature>
<dbReference type="GO" id="GO:0006572">
    <property type="term" value="P:L-tyrosine catabolic process"/>
    <property type="evidence" value="ECO:0007669"/>
    <property type="project" value="TreeGrafter"/>
</dbReference>
<dbReference type="InterPro" id="IPR037523">
    <property type="entry name" value="VOC_core"/>
</dbReference>
<dbReference type="OrthoDB" id="9780241at2"/>
<dbReference type="Pfam" id="PF00903">
    <property type="entry name" value="Glyoxalase"/>
    <property type="match status" value="1"/>
</dbReference>
<dbReference type="InterPro" id="IPR041735">
    <property type="entry name" value="4OHPhenylPyrv_dOase_C"/>
</dbReference>
<dbReference type="AlphaFoldDB" id="A0A428Z0X1"/>
<evidence type="ECO:0000256" key="2">
    <source>
        <dbReference type="ARBA" id="ARBA00022723"/>
    </source>
</evidence>
<feature type="domain" description="VOC" evidence="6">
    <location>
        <begin position="8"/>
        <end position="130"/>
    </location>
</feature>
<gene>
    <name evidence="7" type="primary">hppD</name>
    <name evidence="7" type="ORF">DMH04_34180</name>
</gene>
<dbReference type="NCBIfam" id="TIGR01263">
    <property type="entry name" value="4HPPD"/>
    <property type="match status" value="1"/>
</dbReference>
<dbReference type="Gene3D" id="3.10.180.10">
    <property type="entry name" value="2,3-Dihydroxybiphenyl 1,2-Dioxygenase, domain 1"/>
    <property type="match status" value="2"/>
</dbReference>
<evidence type="ECO:0000256" key="1">
    <source>
        <dbReference type="ARBA" id="ARBA00005877"/>
    </source>
</evidence>
<name>A0A428Z0X1_KIBAR</name>
<comment type="cofactor">
    <cofactor evidence="5">
        <name>Fe cation</name>
        <dbReference type="ChEBI" id="CHEBI:24875"/>
    </cofactor>
    <text evidence="5">Binds 1 Fe cation per subunit.</text>
</comment>
<evidence type="ECO:0000256" key="4">
    <source>
        <dbReference type="ARBA" id="ARBA00023004"/>
    </source>
</evidence>
<dbReference type="Pfam" id="PF14696">
    <property type="entry name" value="Glyoxalase_5"/>
    <property type="match status" value="1"/>
</dbReference>
<dbReference type="CDD" id="cd08342">
    <property type="entry name" value="HPPD_N_like"/>
    <property type="match status" value="1"/>
</dbReference>
<reference evidence="7 8" key="1">
    <citation type="submission" date="2018-05" db="EMBL/GenBank/DDBJ databases">
        <title>Evolution of GPA BGCs.</title>
        <authorList>
            <person name="Waglechner N."/>
            <person name="Wright G.D."/>
        </authorList>
    </citation>
    <scope>NUCLEOTIDE SEQUENCE [LARGE SCALE GENOMIC DNA]</scope>
    <source>
        <strain evidence="7 8">A82846</strain>
    </source>
</reference>
<dbReference type="InterPro" id="IPR029068">
    <property type="entry name" value="Glyas_Bleomycin-R_OHBP_Dase"/>
</dbReference>
<dbReference type="Proteomes" id="UP000287547">
    <property type="component" value="Unassembled WGS sequence"/>
</dbReference>
<dbReference type="SUPFAM" id="SSF54593">
    <property type="entry name" value="Glyoxalase/Bleomycin resistance protein/Dihydroxybiphenyl dioxygenase"/>
    <property type="match status" value="1"/>
</dbReference>
<dbReference type="PANTHER" id="PTHR11959">
    <property type="entry name" value="4-HYDROXYPHENYLPYRUVATE DIOXYGENASE"/>
    <property type="match status" value="1"/>
</dbReference>
<feature type="domain" description="VOC" evidence="6">
    <location>
        <begin position="158"/>
        <end position="309"/>
    </location>
</feature>
<dbReference type="PANTHER" id="PTHR11959:SF1">
    <property type="entry name" value="4-HYDROXYPHENYLPYRUVATE DIOXYGENASE"/>
    <property type="match status" value="1"/>
</dbReference>
<protein>
    <submittedName>
        <fullName evidence="7">4-hydroxyphenylpyruvate dioxygenase</fullName>
    </submittedName>
</protein>
<organism evidence="7 8">
    <name type="scientific">Kibdelosporangium aridum</name>
    <dbReference type="NCBI Taxonomy" id="2030"/>
    <lineage>
        <taxon>Bacteria</taxon>
        <taxon>Bacillati</taxon>
        <taxon>Actinomycetota</taxon>
        <taxon>Actinomycetes</taxon>
        <taxon>Pseudonocardiales</taxon>
        <taxon>Pseudonocardiaceae</taxon>
        <taxon>Kibdelosporangium</taxon>
    </lineage>
</organism>
<evidence type="ECO:0000256" key="5">
    <source>
        <dbReference type="PIRSR" id="PIRSR009283-1"/>
    </source>
</evidence>
<dbReference type="InterPro" id="IPR041736">
    <property type="entry name" value="4OHPhenylPyrv_dOase_N"/>
</dbReference>
<sequence length="353" mass="37704">MAPFNQIELDYVEFAVADLEAQIAAMSESLGLIAYAAVRTGDTRSVAIGRGEISMVLTQAVTEDHEVASYVQAHGDGVANFGLRVPDAAAAFNEAVSRGARPVRPPETVDGIVTAAIMGFGDVVHTFVERQSGVDSERLPGLAPLASPAGGEDLGLRRIDHIAICLEAGHLRSTIDFYEQVLDFATIYSEHIVVGNQAMNSQVVAGPSGGPILTLLEPDVTEQAGQLDQFIKDHGGAGVQHIAFSTNDVVRSVAAMSSRGVDFLQTPGAYYDALAERLELSRHSVPALRELNILVDEDHDGQLFQIFCRSAHPRNTFFFEVIERAGANTFGSGNIKALYQAVEAERSKAGAGR</sequence>
<evidence type="ECO:0000256" key="3">
    <source>
        <dbReference type="ARBA" id="ARBA00022737"/>
    </source>
</evidence>
<keyword evidence="7" id="KW-0560">Oxidoreductase</keyword>
<dbReference type="InterPro" id="IPR005956">
    <property type="entry name" value="4OHPhenylPyrv_dOase"/>
</dbReference>
<keyword evidence="2 5" id="KW-0479">Metal-binding</keyword>
<evidence type="ECO:0000259" key="6">
    <source>
        <dbReference type="PROSITE" id="PS51819"/>
    </source>
</evidence>
<dbReference type="GO" id="GO:0046872">
    <property type="term" value="F:metal ion binding"/>
    <property type="evidence" value="ECO:0007669"/>
    <property type="project" value="UniProtKB-KW"/>
</dbReference>
<keyword evidence="7" id="KW-0670">Pyruvate</keyword>
<keyword evidence="7" id="KW-0223">Dioxygenase</keyword>
<comment type="caution">
    <text evidence="7">The sequence shown here is derived from an EMBL/GenBank/DDBJ whole genome shotgun (WGS) entry which is preliminary data.</text>
</comment>
<dbReference type="EMBL" id="QHKI01000038">
    <property type="protein sequence ID" value="RSM78016.1"/>
    <property type="molecule type" value="Genomic_DNA"/>
</dbReference>
<proteinExistence type="inferred from homology"/>
<comment type="similarity">
    <text evidence="1">Belongs to the 4HPPD family.</text>
</comment>
<keyword evidence="3" id="KW-0677">Repeat</keyword>
<dbReference type="PIRSF" id="PIRSF009283">
    <property type="entry name" value="HPP_dOase"/>
    <property type="match status" value="1"/>
</dbReference>
<dbReference type="PROSITE" id="PS51819">
    <property type="entry name" value="VOC"/>
    <property type="match status" value="2"/>
</dbReference>